<evidence type="ECO:0000256" key="2">
    <source>
        <dbReference type="ARBA" id="ARBA00022448"/>
    </source>
</evidence>
<dbReference type="Gene3D" id="3.40.50.300">
    <property type="entry name" value="P-loop containing nucleotide triphosphate hydrolases"/>
    <property type="match status" value="1"/>
</dbReference>
<dbReference type="Pfam" id="PF00005">
    <property type="entry name" value="ABC_tran"/>
    <property type="match status" value="1"/>
</dbReference>
<organism evidence="6 7">
    <name type="scientific">Marvinbryantia formatexigens DSM 14469</name>
    <dbReference type="NCBI Taxonomy" id="478749"/>
    <lineage>
        <taxon>Bacteria</taxon>
        <taxon>Bacillati</taxon>
        <taxon>Bacillota</taxon>
        <taxon>Clostridia</taxon>
        <taxon>Lachnospirales</taxon>
        <taxon>Lachnospiraceae</taxon>
        <taxon>Marvinbryantia</taxon>
    </lineage>
</organism>
<comment type="caution">
    <text evidence="6">The sequence shown here is derived from an EMBL/GenBank/DDBJ whole genome shotgun (WGS) entry which is preliminary data.</text>
</comment>
<comment type="similarity">
    <text evidence="1">Belongs to the ABC transporter superfamily.</text>
</comment>
<dbReference type="InterPro" id="IPR003439">
    <property type="entry name" value="ABC_transporter-like_ATP-bd"/>
</dbReference>
<evidence type="ECO:0000256" key="3">
    <source>
        <dbReference type="ARBA" id="ARBA00022741"/>
    </source>
</evidence>
<evidence type="ECO:0000313" key="7">
    <source>
        <dbReference type="Proteomes" id="UP000005561"/>
    </source>
</evidence>
<dbReference type="EMBL" id="ACCL02000001">
    <property type="protein sequence ID" value="EET62872.1"/>
    <property type="molecule type" value="Genomic_DNA"/>
</dbReference>
<dbReference type="GO" id="GO:0005524">
    <property type="term" value="F:ATP binding"/>
    <property type="evidence" value="ECO:0007669"/>
    <property type="project" value="UniProtKB-KW"/>
</dbReference>
<gene>
    <name evidence="6" type="ORF">BRYFOR_05223</name>
</gene>
<feature type="domain" description="ABC transporter" evidence="5">
    <location>
        <begin position="3"/>
        <end position="215"/>
    </location>
</feature>
<keyword evidence="2" id="KW-0813">Transport</keyword>
<evidence type="ECO:0000256" key="1">
    <source>
        <dbReference type="ARBA" id="ARBA00005417"/>
    </source>
</evidence>
<evidence type="ECO:0000256" key="4">
    <source>
        <dbReference type="ARBA" id="ARBA00022840"/>
    </source>
</evidence>
<dbReference type="InterPro" id="IPR003593">
    <property type="entry name" value="AAA+_ATPase"/>
</dbReference>
<dbReference type="InterPro" id="IPR017871">
    <property type="entry name" value="ABC_transporter-like_CS"/>
</dbReference>
<dbReference type="PANTHER" id="PTHR43335:SF4">
    <property type="entry name" value="ABC TRANSPORTER, ATP-BINDING PROTEIN"/>
    <property type="match status" value="1"/>
</dbReference>
<dbReference type="InterPro" id="IPR027417">
    <property type="entry name" value="P-loop_NTPase"/>
</dbReference>
<proteinExistence type="inferred from homology"/>
<dbReference type="GO" id="GO:0016887">
    <property type="term" value="F:ATP hydrolysis activity"/>
    <property type="evidence" value="ECO:0007669"/>
    <property type="project" value="InterPro"/>
</dbReference>
<dbReference type="OrthoDB" id="9809205at2"/>
<dbReference type="AlphaFoldDB" id="C6L9D3"/>
<dbReference type="PANTHER" id="PTHR43335">
    <property type="entry name" value="ABC TRANSPORTER, ATP-BINDING PROTEIN"/>
    <property type="match status" value="1"/>
</dbReference>
<dbReference type="PROSITE" id="PS00211">
    <property type="entry name" value="ABC_TRANSPORTER_1"/>
    <property type="match status" value="1"/>
</dbReference>
<keyword evidence="4 6" id="KW-0067">ATP-binding</keyword>
<evidence type="ECO:0000259" key="5">
    <source>
        <dbReference type="PROSITE" id="PS50893"/>
    </source>
</evidence>
<keyword evidence="7" id="KW-1185">Reference proteome</keyword>
<name>C6L9D3_9FIRM</name>
<evidence type="ECO:0000313" key="6">
    <source>
        <dbReference type="EMBL" id="EET62872.1"/>
    </source>
</evidence>
<accession>C6L9D3</accession>
<dbReference type="RefSeq" id="WP_006860025.1">
    <property type="nucleotide sequence ID" value="NZ_ACCL02000001.1"/>
</dbReference>
<dbReference type="SMART" id="SM00382">
    <property type="entry name" value="AAA"/>
    <property type="match status" value="1"/>
</dbReference>
<dbReference type="eggNOG" id="COG1131">
    <property type="taxonomic scope" value="Bacteria"/>
</dbReference>
<dbReference type="STRING" id="168384.SAMN05660368_02839"/>
<dbReference type="Proteomes" id="UP000005561">
    <property type="component" value="Unassembled WGS sequence"/>
</dbReference>
<protein>
    <submittedName>
        <fullName evidence="6">ABC transporter, ATP-binding protein</fullName>
    </submittedName>
</protein>
<reference evidence="6" key="1">
    <citation type="submission" date="2009-07" db="EMBL/GenBank/DDBJ databases">
        <authorList>
            <person name="Weinstock G."/>
            <person name="Sodergren E."/>
            <person name="Clifton S."/>
            <person name="Fulton L."/>
            <person name="Fulton B."/>
            <person name="Courtney L."/>
            <person name="Fronick C."/>
            <person name="Harrison M."/>
            <person name="Strong C."/>
            <person name="Farmer C."/>
            <person name="Delahaunty K."/>
            <person name="Markovic C."/>
            <person name="Hall O."/>
            <person name="Minx P."/>
            <person name="Tomlinson C."/>
            <person name="Mitreva M."/>
            <person name="Nelson J."/>
            <person name="Hou S."/>
            <person name="Wollam A."/>
            <person name="Pepin K.H."/>
            <person name="Johnson M."/>
            <person name="Bhonagiri V."/>
            <person name="Nash W.E."/>
            <person name="Warren W."/>
            <person name="Chinwalla A."/>
            <person name="Mardis E.R."/>
            <person name="Wilson R.K."/>
        </authorList>
    </citation>
    <scope>NUCLEOTIDE SEQUENCE [LARGE SCALE GENOMIC DNA]</scope>
    <source>
        <strain evidence="6">DSM 14469</strain>
    </source>
</reference>
<sequence>MKIEIDNITKKIGSQTVLDCISLSMESPAIYGLKGRNGSGKTMLMRAICGLIRLSEGEIRINGEILRKDISFPRSVGILIESPGFISHYSAYENLEALISIKNIVSRERITETLEMVGLEPGDKKSFRKFSLGMKQKLGIAAAIIEEPELVILDEPTNALDEQSLERLKKILGHLKEKGALVIISCHDTEDLLALSDVIIEMQDGKVISEWKINR</sequence>
<dbReference type="PROSITE" id="PS50893">
    <property type="entry name" value="ABC_TRANSPORTER_2"/>
    <property type="match status" value="1"/>
</dbReference>
<dbReference type="SUPFAM" id="SSF52540">
    <property type="entry name" value="P-loop containing nucleoside triphosphate hydrolases"/>
    <property type="match status" value="1"/>
</dbReference>
<keyword evidence="3" id="KW-0547">Nucleotide-binding</keyword>